<evidence type="ECO:0000313" key="1">
    <source>
        <dbReference type="EMBL" id="ORA69820.1"/>
    </source>
</evidence>
<name>A0A1X0DDG1_9MYCO</name>
<dbReference type="RefSeq" id="WP_083031369.1">
    <property type="nucleotide sequence ID" value="NZ_AP022618.1"/>
</dbReference>
<protein>
    <submittedName>
        <fullName evidence="1">Uncharacterized protein</fullName>
    </submittedName>
</protein>
<reference evidence="1 2" key="1">
    <citation type="submission" date="2016-12" db="EMBL/GenBank/DDBJ databases">
        <title>The new phylogeny of genus Mycobacterium.</title>
        <authorList>
            <person name="Tortoli E."/>
            <person name="Trovato A."/>
            <person name="Cirillo D.M."/>
        </authorList>
    </citation>
    <scope>NUCLEOTIDE SEQUENCE [LARGE SCALE GENOMIC DNA]</scope>
    <source>
        <strain evidence="1 2">DSM 45130</strain>
    </source>
</reference>
<evidence type="ECO:0000313" key="2">
    <source>
        <dbReference type="Proteomes" id="UP000192801"/>
    </source>
</evidence>
<sequence>MPLWAEYSMSEWLRAQLVAGLRRGPEYPIPPIDHPGCANGTVSRRHWLTWQQANSVSVFEIQLLRDIVAILARAGIEPVNSWLTQQTHTAAIGGHKALLEATGDPNGAYLTSYITLARGAIDNKYLAQRVVPALATQYPFIPIRPLWPRDLETGPYDFRLGIREHQPRLDDIEPHHARLVITSPIYYCRYYSARWPGTVGDRNWPLAPADERTPIVYPNKPHLDGLTRQGVEDARATAVATITDWTTFLDIELGEFTTPVWQDVPDGQRYLITAPAALNNDLDTLWHRAQPYSELDIIRDPAAARRLKRPVITIHTHSPLQGEITDSDGDYQLSITSAPLA</sequence>
<accession>A0A1X0DDG1</accession>
<comment type="caution">
    <text evidence="1">The sequence shown here is derived from an EMBL/GenBank/DDBJ whole genome shotgun (WGS) entry which is preliminary data.</text>
</comment>
<dbReference type="AlphaFoldDB" id="A0A1X0DDG1"/>
<dbReference type="Proteomes" id="UP000192801">
    <property type="component" value="Unassembled WGS sequence"/>
</dbReference>
<dbReference type="OrthoDB" id="4764503at2"/>
<keyword evidence="2" id="KW-1185">Reference proteome</keyword>
<organism evidence="1 2">
    <name type="scientific">Mycolicibacterium insubricum</name>
    <dbReference type="NCBI Taxonomy" id="444597"/>
    <lineage>
        <taxon>Bacteria</taxon>
        <taxon>Bacillati</taxon>
        <taxon>Actinomycetota</taxon>
        <taxon>Actinomycetes</taxon>
        <taxon>Mycobacteriales</taxon>
        <taxon>Mycobacteriaceae</taxon>
        <taxon>Mycolicibacterium</taxon>
    </lineage>
</organism>
<gene>
    <name evidence="1" type="ORF">BST26_12610</name>
</gene>
<dbReference type="EMBL" id="MVHS01000028">
    <property type="protein sequence ID" value="ORA69820.1"/>
    <property type="molecule type" value="Genomic_DNA"/>
</dbReference>
<dbReference type="STRING" id="444597.BST26_12610"/>
<proteinExistence type="predicted"/>